<dbReference type="GO" id="GO:0046930">
    <property type="term" value="C:pore complex"/>
    <property type="evidence" value="ECO:0007669"/>
    <property type="project" value="UniProtKB-KW"/>
</dbReference>
<keyword evidence="14" id="KW-0449">Lipoprotein</keyword>
<sequence>MKVISSKTPVSRMALGTALLAVALGLAGCGLPRSGPTRGELVGTSEENAVPAHVVPVTAEVARITNVRPPLGFSSKFIKAGTIGSDVIMPGDVLGLTVWENVDNGLLAGPGMNATHLQEMQVDGDGYIFVPYAGRIKAAGNTPESLRRVITAKLAEQTPDPQVLVTRVAGDGATVSVVGNVGAQGVYPLERPTRTLAAMLAKAGGVAIEPEIAQVVVKRNGMTERVWLKDLYTDSRYDIALRPGDIILVEKDQRKFTAMGATGAQTLVDFETQELSAIEALAQVGGLSSNRADPTGIFILRIEEPEVARAVLKRSDITTPQRIVYVIDLTQPQAMFNAQEFMIRDKDMVYVTEAPYVQWQKLLSAITGTVRSADTLSTVGN</sequence>
<dbReference type="InterPro" id="IPR054765">
    <property type="entry name" value="SLBB_dom"/>
</dbReference>
<proteinExistence type="inferred from homology"/>
<evidence type="ECO:0000256" key="7">
    <source>
        <dbReference type="ARBA" id="ARBA00022729"/>
    </source>
</evidence>
<dbReference type="PANTHER" id="PTHR33619">
    <property type="entry name" value="POLYSACCHARIDE EXPORT PROTEIN GFCE-RELATED"/>
    <property type="match status" value="1"/>
</dbReference>
<accession>A0A2S5JIY8</accession>
<dbReference type="AlphaFoldDB" id="A0A2S5JIY8"/>
<comment type="caution">
    <text evidence="17">The sequence shown here is derived from an EMBL/GenBank/DDBJ whole genome shotgun (WGS) entry which is preliminary data.</text>
</comment>
<evidence type="ECO:0000259" key="16">
    <source>
        <dbReference type="Pfam" id="PF22461"/>
    </source>
</evidence>
<comment type="similarity">
    <text evidence="2">Belongs to the BexD/CtrA/VexA family.</text>
</comment>
<reference evidence="17 18" key="1">
    <citation type="submission" date="2018-01" db="EMBL/GenBank/DDBJ databases">
        <title>Genomic Encyclopedia of Archaeal and Bacterial Type Strains, Phase II (KMG-II): from individual species to whole genera.</title>
        <authorList>
            <person name="Goeker M."/>
        </authorList>
    </citation>
    <scope>NUCLEOTIDE SEQUENCE [LARGE SCALE GENOMIC DNA]</scope>
    <source>
        <strain evidence="17 18">DSM 12048</strain>
    </source>
</reference>
<dbReference type="PANTHER" id="PTHR33619:SF3">
    <property type="entry name" value="POLYSACCHARIDE EXPORT PROTEIN GFCE-RELATED"/>
    <property type="match status" value="1"/>
</dbReference>
<protein>
    <submittedName>
        <fullName evidence="17">Polysaccharide export outer membrane protein</fullName>
    </submittedName>
</protein>
<dbReference type="EMBL" id="PRDS01000003">
    <property type="protein sequence ID" value="PPB81215.1"/>
    <property type="molecule type" value="Genomic_DNA"/>
</dbReference>
<keyword evidence="11" id="KW-0472">Membrane</keyword>
<dbReference type="GO" id="GO:0015159">
    <property type="term" value="F:polysaccharide transmembrane transporter activity"/>
    <property type="evidence" value="ECO:0007669"/>
    <property type="project" value="InterPro"/>
</dbReference>
<evidence type="ECO:0000313" key="17">
    <source>
        <dbReference type="EMBL" id="PPB81215.1"/>
    </source>
</evidence>
<evidence type="ECO:0000256" key="9">
    <source>
        <dbReference type="ARBA" id="ARBA00023065"/>
    </source>
</evidence>
<evidence type="ECO:0000256" key="14">
    <source>
        <dbReference type="ARBA" id="ARBA00023288"/>
    </source>
</evidence>
<keyword evidence="13" id="KW-0998">Cell outer membrane</keyword>
<evidence type="ECO:0000256" key="10">
    <source>
        <dbReference type="ARBA" id="ARBA00023114"/>
    </source>
</evidence>
<dbReference type="Pfam" id="PF02563">
    <property type="entry name" value="Poly_export"/>
    <property type="match status" value="1"/>
</dbReference>
<dbReference type="GO" id="GO:0015288">
    <property type="term" value="F:porin activity"/>
    <property type="evidence" value="ECO:0007669"/>
    <property type="project" value="UniProtKB-KW"/>
</dbReference>
<dbReference type="GO" id="GO:0009279">
    <property type="term" value="C:cell outer membrane"/>
    <property type="evidence" value="ECO:0007669"/>
    <property type="project" value="UniProtKB-SubCell"/>
</dbReference>
<keyword evidence="12" id="KW-0564">Palmitate</keyword>
<dbReference type="InterPro" id="IPR003715">
    <property type="entry name" value="Poly_export_N"/>
</dbReference>
<gene>
    <name evidence="17" type="ORF">LV82_01258</name>
</gene>
<evidence type="ECO:0000259" key="15">
    <source>
        <dbReference type="Pfam" id="PF02563"/>
    </source>
</evidence>
<feature type="domain" description="SLBB" evidence="16">
    <location>
        <begin position="255"/>
        <end position="351"/>
    </location>
</feature>
<evidence type="ECO:0000256" key="5">
    <source>
        <dbReference type="ARBA" id="ARBA00022597"/>
    </source>
</evidence>
<keyword evidence="7" id="KW-0732">Signal</keyword>
<keyword evidence="3" id="KW-0813">Transport</keyword>
<evidence type="ECO:0000313" key="18">
    <source>
        <dbReference type="Proteomes" id="UP000239736"/>
    </source>
</evidence>
<dbReference type="GO" id="GO:0006811">
    <property type="term" value="P:monoatomic ion transport"/>
    <property type="evidence" value="ECO:0007669"/>
    <property type="project" value="UniProtKB-KW"/>
</dbReference>
<comment type="subcellular location">
    <subcellularLocation>
        <location evidence="1">Cell outer membrane</location>
        <topology evidence="1">Multi-pass membrane protein</topology>
    </subcellularLocation>
</comment>
<organism evidence="17 18">
    <name type="scientific">Albidovulum inexpectatum</name>
    <dbReference type="NCBI Taxonomy" id="196587"/>
    <lineage>
        <taxon>Bacteria</taxon>
        <taxon>Pseudomonadati</taxon>
        <taxon>Pseudomonadota</taxon>
        <taxon>Alphaproteobacteria</taxon>
        <taxon>Rhodobacterales</taxon>
        <taxon>Paracoccaceae</taxon>
        <taxon>Albidovulum</taxon>
    </lineage>
</organism>
<evidence type="ECO:0000256" key="12">
    <source>
        <dbReference type="ARBA" id="ARBA00023139"/>
    </source>
</evidence>
<evidence type="ECO:0000256" key="8">
    <source>
        <dbReference type="ARBA" id="ARBA00023047"/>
    </source>
</evidence>
<keyword evidence="18" id="KW-1185">Reference proteome</keyword>
<evidence type="ECO:0000256" key="11">
    <source>
        <dbReference type="ARBA" id="ARBA00023136"/>
    </source>
</evidence>
<dbReference type="Gene3D" id="3.30.1950.10">
    <property type="entry name" value="wza like domain"/>
    <property type="match status" value="1"/>
</dbReference>
<dbReference type="PROSITE" id="PS51257">
    <property type="entry name" value="PROKAR_LIPOPROTEIN"/>
    <property type="match status" value="1"/>
</dbReference>
<dbReference type="Gene3D" id="3.10.560.10">
    <property type="entry name" value="Outer membrane lipoprotein wza domain like"/>
    <property type="match status" value="2"/>
</dbReference>
<evidence type="ECO:0000256" key="4">
    <source>
        <dbReference type="ARBA" id="ARBA00022452"/>
    </source>
</evidence>
<dbReference type="Proteomes" id="UP000239736">
    <property type="component" value="Unassembled WGS sequence"/>
</dbReference>
<feature type="domain" description="Polysaccharide export protein N-terminal" evidence="15">
    <location>
        <begin position="87"/>
        <end position="166"/>
    </location>
</feature>
<dbReference type="Pfam" id="PF22461">
    <property type="entry name" value="SLBB_2"/>
    <property type="match status" value="2"/>
</dbReference>
<evidence type="ECO:0000256" key="13">
    <source>
        <dbReference type="ARBA" id="ARBA00023237"/>
    </source>
</evidence>
<keyword evidence="10" id="KW-0626">Porin</keyword>
<keyword evidence="4" id="KW-1134">Transmembrane beta strand</keyword>
<keyword evidence="8" id="KW-0625">Polysaccharide transport</keyword>
<keyword evidence="5" id="KW-0762">Sugar transport</keyword>
<evidence type="ECO:0000256" key="2">
    <source>
        <dbReference type="ARBA" id="ARBA00009450"/>
    </source>
</evidence>
<feature type="domain" description="SLBB" evidence="16">
    <location>
        <begin position="175"/>
        <end position="249"/>
    </location>
</feature>
<evidence type="ECO:0000256" key="1">
    <source>
        <dbReference type="ARBA" id="ARBA00004571"/>
    </source>
</evidence>
<evidence type="ECO:0000256" key="3">
    <source>
        <dbReference type="ARBA" id="ARBA00022448"/>
    </source>
</evidence>
<keyword evidence="9" id="KW-0406">Ion transport</keyword>
<evidence type="ECO:0000256" key="6">
    <source>
        <dbReference type="ARBA" id="ARBA00022692"/>
    </source>
</evidence>
<name>A0A2S5JIY8_9RHOB</name>
<keyword evidence="6" id="KW-0812">Transmembrane</keyword>
<dbReference type="InterPro" id="IPR049712">
    <property type="entry name" value="Poly_export"/>
</dbReference>